<evidence type="ECO:0000256" key="1">
    <source>
        <dbReference type="ARBA" id="ARBA00022741"/>
    </source>
</evidence>
<dbReference type="SMART" id="SM00490">
    <property type="entry name" value="HELICc"/>
    <property type="match status" value="1"/>
</dbReference>
<dbReference type="GO" id="GO:0005524">
    <property type="term" value="F:ATP binding"/>
    <property type="evidence" value="ECO:0007669"/>
    <property type="project" value="UniProtKB-KW"/>
</dbReference>
<dbReference type="Gene3D" id="1.20.120.1080">
    <property type="match status" value="1"/>
</dbReference>
<gene>
    <name evidence="7" type="ORF">H9Q72_009342</name>
</gene>
<evidence type="ECO:0000313" key="7">
    <source>
        <dbReference type="EMBL" id="KAG5762560.1"/>
    </source>
</evidence>
<feature type="domain" description="Helicase ATP-binding" evidence="5">
    <location>
        <begin position="20"/>
        <end position="183"/>
    </location>
</feature>
<dbReference type="Pfam" id="PF07717">
    <property type="entry name" value="OB_NTP_bind"/>
    <property type="match status" value="1"/>
</dbReference>
<dbReference type="Gene3D" id="3.40.50.300">
    <property type="entry name" value="P-loop containing nucleotide triphosphate hydrolases"/>
    <property type="match status" value="2"/>
</dbReference>
<dbReference type="Proteomes" id="UP000750502">
    <property type="component" value="Unassembled WGS sequence"/>
</dbReference>
<dbReference type="OrthoDB" id="5086878at2759"/>
<comment type="caution">
    <text evidence="7">The sequence shown here is derived from an EMBL/GenBank/DDBJ whole genome shotgun (WGS) entry which is preliminary data.</text>
</comment>
<dbReference type="CDD" id="cd18791">
    <property type="entry name" value="SF2_C_RHA"/>
    <property type="match status" value="1"/>
</dbReference>
<dbReference type="InterPro" id="IPR011709">
    <property type="entry name" value="DEAD-box_helicase_OB_fold"/>
</dbReference>
<dbReference type="InterPro" id="IPR027417">
    <property type="entry name" value="P-loop_NTPase"/>
</dbReference>
<keyword evidence="8" id="KW-1185">Reference proteome</keyword>
<dbReference type="PANTHER" id="PTHR18934">
    <property type="entry name" value="ATP-DEPENDENT RNA HELICASE"/>
    <property type="match status" value="1"/>
</dbReference>
<evidence type="ECO:0000259" key="6">
    <source>
        <dbReference type="PROSITE" id="PS51194"/>
    </source>
</evidence>
<evidence type="ECO:0000259" key="5">
    <source>
        <dbReference type="PROSITE" id="PS51192"/>
    </source>
</evidence>
<dbReference type="Pfam" id="PF00271">
    <property type="entry name" value="Helicase_C"/>
    <property type="match status" value="1"/>
</dbReference>
<name>A0A9P7HMW1_9HYPO</name>
<dbReference type="InterPro" id="IPR014001">
    <property type="entry name" value="Helicase_ATP-bd"/>
</dbReference>
<accession>A0A9P7HMW1</accession>
<dbReference type="GO" id="GO:0003723">
    <property type="term" value="F:RNA binding"/>
    <property type="evidence" value="ECO:0007669"/>
    <property type="project" value="TreeGrafter"/>
</dbReference>
<dbReference type="PANTHER" id="PTHR18934:SF99">
    <property type="entry name" value="ATP-DEPENDENT RNA HELICASE DHX37-RELATED"/>
    <property type="match status" value="1"/>
</dbReference>
<reference evidence="7" key="1">
    <citation type="journal article" date="2020" name="bioRxiv">
        <title>Historical genomics reveals the evolutionary mechanisms behind multiple outbreaks of the host-specific coffee wilt pathogen Fusarium xylarioides.</title>
        <authorList>
            <person name="Peck D."/>
            <person name="Nowell R.W."/>
            <person name="Flood J."/>
            <person name="Ryan M.J."/>
            <person name="Barraclough T.G."/>
        </authorList>
    </citation>
    <scope>NUCLEOTIDE SEQUENCE</scope>
    <source>
        <strain evidence="7">IMI 127659i</strain>
    </source>
</reference>
<reference evidence="7" key="2">
    <citation type="submission" date="2020-10" db="EMBL/GenBank/DDBJ databases">
        <authorList>
            <person name="Peck L.D."/>
            <person name="Nowell R.W."/>
            <person name="Flood J."/>
            <person name="Ryan M.J."/>
            <person name="Barraclough T.G."/>
        </authorList>
    </citation>
    <scope>NUCLEOTIDE SEQUENCE</scope>
    <source>
        <strain evidence="7">IMI 127659i</strain>
    </source>
</reference>
<keyword evidence="2" id="KW-0378">Hydrolase</keyword>
<dbReference type="PROSITE" id="PS51192">
    <property type="entry name" value="HELICASE_ATP_BIND_1"/>
    <property type="match status" value="1"/>
</dbReference>
<keyword evidence="4" id="KW-0067">ATP-binding</keyword>
<dbReference type="CDD" id="cd17917">
    <property type="entry name" value="DEXHc_RHA-like"/>
    <property type="match status" value="1"/>
</dbReference>
<dbReference type="Pfam" id="PF21010">
    <property type="entry name" value="HA2_C"/>
    <property type="match status" value="1"/>
</dbReference>
<evidence type="ECO:0000256" key="2">
    <source>
        <dbReference type="ARBA" id="ARBA00022801"/>
    </source>
</evidence>
<proteinExistence type="predicted"/>
<dbReference type="PROSITE" id="PS51194">
    <property type="entry name" value="HELICASE_CTER"/>
    <property type="match status" value="1"/>
</dbReference>
<evidence type="ECO:0000256" key="4">
    <source>
        <dbReference type="ARBA" id="ARBA00022840"/>
    </source>
</evidence>
<dbReference type="InterPro" id="IPR011545">
    <property type="entry name" value="DEAD/DEAH_box_helicase_dom"/>
</dbReference>
<feature type="domain" description="Helicase C-terminal" evidence="6">
    <location>
        <begin position="208"/>
        <end position="372"/>
    </location>
</feature>
<evidence type="ECO:0000313" key="8">
    <source>
        <dbReference type="Proteomes" id="UP000750502"/>
    </source>
</evidence>
<evidence type="ECO:0000256" key="3">
    <source>
        <dbReference type="ARBA" id="ARBA00022806"/>
    </source>
</evidence>
<protein>
    <recommendedName>
        <fullName evidence="9">Helicase</fullName>
    </recommendedName>
</protein>
<dbReference type="EMBL" id="JADFTT010000366">
    <property type="protein sequence ID" value="KAG5762560.1"/>
    <property type="molecule type" value="Genomic_DNA"/>
</dbReference>
<keyword evidence="1" id="KW-0547">Nucleotide-binding</keyword>
<dbReference type="InterPro" id="IPR007502">
    <property type="entry name" value="Helicase-assoc_dom"/>
</dbReference>
<dbReference type="InterPro" id="IPR001650">
    <property type="entry name" value="Helicase_C-like"/>
</dbReference>
<dbReference type="AlphaFoldDB" id="A0A9P7HMW1"/>
<organism evidence="7 8">
    <name type="scientific">Fusarium xylarioides</name>
    <dbReference type="NCBI Taxonomy" id="221167"/>
    <lineage>
        <taxon>Eukaryota</taxon>
        <taxon>Fungi</taxon>
        <taxon>Dikarya</taxon>
        <taxon>Ascomycota</taxon>
        <taxon>Pezizomycotina</taxon>
        <taxon>Sordariomycetes</taxon>
        <taxon>Hypocreomycetidae</taxon>
        <taxon>Hypocreales</taxon>
        <taxon>Nectriaceae</taxon>
        <taxon>Fusarium</taxon>
        <taxon>Fusarium fujikuroi species complex</taxon>
    </lineage>
</organism>
<dbReference type="SUPFAM" id="SSF52540">
    <property type="entry name" value="P-loop containing nucleoside triphosphate hydrolases"/>
    <property type="match status" value="1"/>
</dbReference>
<evidence type="ECO:0008006" key="9">
    <source>
        <dbReference type="Google" id="ProtNLM"/>
    </source>
</evidence>
<dbReference type="SMART" id="SM00847">
    <property type="entry name" value="HA2"/>
    <property type="match status" value="1"/>
</dbReference>
<dbReference type="GO" id="GO:0016787">
    <property type="term" value="F:hydrolase activity"/>
    <property type="evidence" value="ECO:0007669"/>
    <property type="project" value="UniProtKB-KW"/>
</dbReference>
<sequence>MLGQRRLLPVMQTEAFERFVTLYTKNQVVIVNAETGSGKSTQLTQRIMYLELEKRLQVVCTQPRRIAARELGKRVSAELDVAYGEQVGVHHRHFNKTSKETRLKFATEGILLRQCQSDPLLSEYSCVIIDECHERTTDVDILLSLLKRALRFRSGLKVVIMSATMNSDQFMKYFNLSEMVNIQGRTFPVEIQYLEKATPNYCEMALYTVKHICDNKPVGDILVFLASTHQIERAVSKLRKALKNIDIWPLYSKLSQSDQAKALQPRQRQRCIVATNIAETSLTIDGISYVVDGGVEIQSVYNPRVGMHTMQPAPISKASAAQRAGRAGRTRPGVCYRLYTMEIHDEVMIGMTPPGILKDCFTTSILALKSAGINSVGTFDFLDAPHGEVYLRGLEDLRAMKLIDDDGTITQAGKVAATLPIDPIWYNSLQEAVKLGCLSEIIDIASLASVQSPIFLAPYTERYAAQDLQEQFKVLVSDHITELNTLYTYLHRKRHMSANELAIWCFETFVNARSLEEALQTRDDLMQWCKSKLGVTTISALSPDVTGYLVKIRKAIAKGFYHHAAIRDIPQQPDQYRTLENYPVGIHPNSALVEMDWEWVVYHKIEFSQFQYMDRCTVVELDWLLETDHFYPTNLPRDYNGHVRLKPLRAIFDEIGRPNQP</sequence>
<dbReference type="GO" id="GO:0004386">
    <property type="term" value="F:helicase activity"/>
    <property type="evidence" value="ECO:0007669"/>
    <property type="project" value="UniProtKB-KW"/>
</dbReference>
<dbReference type="SMART" id="SM00487">
    <property type="entry name" value="DEXDc"/>
    <property type="match status" value="1"/>
</dbReference>
<keyword evidence="3" id="KW-0347">Helicase</keyword>
<dbReference type="Pfam" id="PF00270">
    <property type="entry name" value="DEAD"/>
    <property type="match status" value="1"/>
</dbReference>